<dbReference type="EMBL" id="JTDE01012059">
    <property type="protein sequence ID" value="KAF7234136.1"/>
    <property type="molecule type" value="Genomic_DNA"/>
</dbReference>
<dbReference type="AlphaFoldDB" id="A0A8S9YCU2"/>
<evidence type="ECO:0000313" key="1">
    <source>
        <dbReference type="EMBL" id="KAF7234136.1"/>
    </source>
</evidence>
<keyword evidence="2" id="KW-1185">Reference proteome</keyword>
<dbReference type="OrthoDB" id="1696654at2759"/>
<accession>A0A8S9YCU2</accession>
<protein>
    <submittedName>
        <fullName evidence="1">Uncharacterized protein</fullName>
    </submittedName>
</protein>
<sequence>MDTSSAVVHHSYLRPSCFLTQVRNASTATAAAPRMKTFSIYRWM</sequence>
<evidence type="ECO:0000313" key="2">
    <source>
        <dbReference type="Proteomes" id="UP000822476"/>
    </source>
</evidence>
<comment type="caution">
    <text evidence="1">The sequence shown here is derived from an EMBL/GenBank/DDBJ whole genome shotgun (WGS) entry which is preliminary data.</text>
</comment>
<name>A0A8S9YCU2_9TREM</name>
<gene>
    <name evidence="1" type="ORF">EG68_12432</name>
</gene>
<proteinExistence type="predicted"/>
<dbReference type="Proteomes" id="UP000822476">
    <property type="component" value="Unassembled WGS sequence"/>
</dbReference>
<organism evidence="1 2">
    <name type="scientific">Paragonimus skrjabini miyazakii</name>
    <dbReference type="NCBI Taxonomy" id="59628"/>
    <lineage>
        <taxon>Eukaryota</taxon>
        <taxon>Metazoa</taxon>
        <taxon>Spiralia</taxon>
        <taxon>Lophotrochozoa</taxon>
        <taxon>Platyhelminthes</taxon>
        <taxon>Trematoda</taxon>
        <taxon>Digenea</taxon>
        <taxon>Plagiorchiida</taxon>
        <taxon>Troglotremata</taxon>
        <taxon>Troglotrematidae</taxon>
        <taxon>Paragonimus</taxon>
    </lineage>
</organism>
<reference evidence="1" key="1">
    <citation type="submission" date="2019-07" db="EMBL/GenBank/DDBJ databases">
        <title>Annotation for the trematode Paragonimus miyazaki's.</title>
        <authorList>
            <person name="Choi Y.-J."/>
        </authorList>
    </citation>
    <scope>NUCLEOTIDE SEQUENCE</scope>
    <source>
        <strain evidence="1">Japan</strain>
    </source>
</reference>